<dbReference type="Gene3D" id="1.20.1440.240">
    <property type="match status" value="1"/>
</dbReference>
<dbReference type="PANTHER" id="PTHR10742">
    <property type="entry name" value="FLAVIN MONOAMINE OXIDASE"/>
    <property type="match status" value="1"/>
</dbReference>
<evidence type="ECO:0000313" key="4">
    <source>
        <dbReference type="EMBL" id="GLK13110.1"/>
    </source>
</evidence>
<gene>
    <name evidence="4" type="ORF">GCM10017600_65210</name>
</gene>
<accession>A0A9W6I6S1</accession>
<dbReference type="Pfam" id="PF01593">
    <property type="entry name" value="Amino_oxidase"/>
    <property type="match status" value="1"/>
</dbReference>
<evidence type="ECO:0000313" key="5">
    <source>
        <dbReference type="Proteomes" id="UP001143474"/>
    </source>
</evidence>
<dbReference type="SUPFAM" id="SSF54373">
    <property type="entry name" value="FAD-linked reductases, C-terminal domain"/>
    <property type="match status" value="1"/>
</dbReference>
<feature type="compositionally biased region" description="Acidic residues" evidence="1">
    <location>
        <begin position="1"/>
        <end position="13"/>
    </location>
</feature>
<dbReference type="GO" id="GO:0016491">
    <property type="term" value="F:oxidoreductase activity"/>
    <property type="evidence" value="ECO:0007669"/>
    <property type="project" value="InterPro"/>
</dbReference>
<evidence type="ECO:0000259" key="3">
    <source>
        <dbReference type="Pfam" id="PF01593"/>
    </source>
</evidence>
<dbReference type="AlphaFoldDB" id="A0A9W6I6S1"/>
<feature type="region of interest" description="Disordered" evidence="1">
    <location>
        <begin position="1"/>
        <end position="46"/>
    </location>
</feature>
<dbReference type="InterPro" id="IPR002937">
    <property type="entry name" value="Amino_oxidase"/>
</dbReference>
<dbReference type="SUPFAM" id="SSF51905">
    <property type="entry name" value="FAD/NAD(P)-binding domain"/>
    <property type="match status" value="1"/>
</dbReference>
<dbReference type="Proteomes" id="UP001143474">
    <property type="component" value="Unassembled WGS sequence"/>
</dbReference>
<comment type="caution">
    <text evidence="4">The sequence shown here is derived from an EMBL/GenBank/DDBJ whole genome shotgun (WGS) entry which is preliminary data.</text>
</comment>
<name>A0A9W6I6S1_9ACTN</name>
<dbReference type="PANTHER" id="PTHR10742:SF410">
    <property type="entry name" value="LYSINE-SPECIFIC HISTONE DEMETHYLASE 2"/>
    <property type="match status" value="1"/>
</dbReference>
<organism evidence="4 5">
    <name type="scientific">Streptosporangium carneum</name>
    <dbReference type="NCBI Taxonomy" id="47481"/>
    <lineage>
        <taxon>Bacteria</taxon>
        <taxon>Bacillati</taxon>
        <taxon>Actinomycetota</taxon>
        <taxon>Actinomycetes</taxon>
        <taxon>Streptosporangiales</taxon>
        <taxon>Streptosporangiaceae</taxon>
        <taxon>Streptosporangium</taxon>
    </lineage>
</organism>
<dbReference type="EMBL" id="BSEV01000020">
    <property type="protein sequence ID" value="GLK13110.1"/>
    <property type="molecule type" value="Genomic_DNA"/>
</dbReference>
<keyword evidence="5" id="KW-1185">Reference proteome</keyword>
<feature type="domain" description="Amine oxidase" evidence="3">
    <location>
        <begin position="112"/>
        <end position="555"/>
    </location>
</feature>
<protein>
    <submittedName>
        <fullName evidence="4">Monoamine oxidase</fullName>
    </submittedName>
</protein>
<dbReference type="PROSITE" id="PS51318">
    <property type="entry name" value="TAT"/>
    <property type="match status" value="1"/>
</dbReference>
<keyword evidence="2" id="KW-1133">Transmembrane helix</keyword>
<dbReference type="InterPro" id="IPR006311">
    <property type="entry name" value="TAT_signal"/>
</dbReference>
<reference evidence="4" key="2">
    <citation type="submission" date="2023-01" db="EMBL/GenBank/DDBJ databases">
        <authorList>
            <person name="Sun Q."/>
            <person name="Evtushenko L."/>
        </authorList>
    </citation>
    <scope>NUCLEOTIDE SEQUENCE</scope>
    <source>
        <strain evidence="4">VKM Ac-2007</strain>
    </source>
</reference>
<dbReference type="InterPro" id="IPR036188">
    <property type="entry name" value="FAD/NAD-bd_sf"/>
</dbReference>
<dbReference type="Gene3D" id="3.90.660.10">
    <property type="match status" value="1"/>
</dbReference>
<dbReference type="InterPro" id="IPR050281">
    <property type="entry name" value="Flavin_monoamine_oxidase"/>
</dbReference>
<sequence>MSDSEETGGDPADEPGAKGPLPAAGAAADGRDHGARRTSDRRGGAGAMTRRALLVGVGAAGGAGAMFAAMGALGLAPESHAPERKDFVPPRPSDFSLSGRGAAKVVVLGAGVAGLTCAYELGKAGYDCTVLEAADRVGGRNLTLRAGDRLAENGGRTQTAAFEEGTYFNAGPGRIAPWMVAMDYCRELGVPIETFVNNNASAYVYTRGMSAPVRARTARADMYGYVAELLAKASSAGALNRRLTGQDRERLGEFLRRFGDLGPDLAYRGSTRRGFETYPGVADGVPLGAPPSLADVFAAGMGRAITMDFGYDQAMPMFQPVGGMDAIVTALAGAVGRDRIRTGSRVTGLRNLPDGVEVTHQGGTVRADYCVAALPPHLLARLPHNLGSSVAAALRAPVPVAAGKIGLEYGRRWWEIDDRIYGGVTETDLDITHIWYPSHGYHSRSGLVVGYYNTEENAELYGRLPHHERRARALTQGKKIHGEKYRAELRSSLSIAWHRQPHIEGGWVRWPSYEGGFALLQRPAGRVYFAGDWLTHLVAWQAGAMESARKAVTELHSRVMRTPS</sequence>
<keyword evidence="2" id="KW-0472">Membrane</keyword>
<evidence type="ECO:0000256" key="1">
    <source>
        <dbReference type="SAM" id="MobiDB-lite"/>
    </source>
</evidence>
<reference evidence="4" key="1">
    <citation type="journal article" date="2014" name="Int. J. Syst. Evol. Microbiol.">
        <title>Complete genome sequence of Corynebacterium casei LMG S-19264T (=DSM 44701T), isolated from a smear-ripened cheese.</title>
        <authorList>
            <consortium name="US DOE Joint Genome Institute (JGI-PGF)"/>
            <person name="Walter F."/>
            <person name="Albersmeier A."/>
            <person name="Kalinowski J."/>
            <person name="Ruckert C."/>
        </authorList>
    </citation>
    <scope>NUCLEOTIDE SEQUENCE</scope>
    <source>
        <strain evidence="4">VKM Ac-2007</strain>
    </source>
</reference>
<feature type="transmembrane region" description="Helical" evidence="2">
    <location>
        <begin position="52"/>
        <end position="76"/>
    </location>
</feature>
<feature type="compositionally biased region" description="Basic and acidic residues" evidence="1">
    <location>
        <begin position="29"/>
        <end position="43"/>
    </location>
</feature>
<dbReference type="RefSeq" id="WP_271221407.1">
    <property type="nucleotide sequence ID" value="NZ_BAAAVD010000038.1"/>
</dbReference>
<dbReference type="Gene3D" id="3.50.50.60">
    <property type="entry name" value="FAD/NAD(P)-binding domain"/>
    <property type="match status" value="1"/>
</dbReference>
<keyword evidence="2" id="KW-0812">Transmembrane</keyword>
<feature type="compositionally biased region" description="Low complexity" evidence="1">
    <location>
        <begin position="17"/>
        <end position="28"/>
    </location>
</feature>
<evidence type="ECO:0000256" key="2">
    <source>
        <dbReference type="SAM" id="Phobius"/>
    </source>
</evidence>
<proteinExistence type="predicted"/>